<sequence length="92" mass="10755">NSSRSSPMNNLKWYKVSVSTVKGRLRAPGLTGRVGARKPLLRRQNKTERLAWAMKHHHWTTEDWKKVLWTNESKFEIFMTGSSSKHMKTCQL</sequence>
<reference evidence="2" key="2">
    <citation type="submission" date="2025-08" db="UniProtKB">
        <authorList>
            <consortium name="Ensembl"/>
        </authorList>
    </citation>
    <scope>IDENTIFICATION</scope>
</reference>
<accession>A0AAZ1X5G4</accession>
<evidence type="ECO:0000259" key="1">
    <source>
        <dbReference type="Pfam" id="PF01498"/>
    </source>
</evidence>
<dbReference type="GO" id="GO:0015074">
    <property type="term" value="P:DNA integration"/>
    <property type="evidence" value="ECO:0007669"/>
    <property type="project" value="InterPro"/>
</dbReference>
<dbReference type="InterPro" id="IPR036397">
    <property type="entry name" value="RNaseH_sf"/>
</dbReference>
<name>A0AAZ1X5G4_OREAU</name>
<feature type="domain" description="Transposase Tc1-like" evidence="1">
    <location>
        <begin position="15"/>
        <end position="57"/>
    </location>
</feature>
<reference evidence="2" key="3">
    <citation type="submission" date="2025-09" db="UniProtKB">
        <authorList>
            <consortium name="Ensembl"/>
        </authorList>
    </citation>
    <scope>IDENTIFICATION</scope>
</reference>
<dbReference type="Proteomes" id="UP000472276">
    <property type="component" value="Unassembled WGS sequence"/>
</dbReference>
<dbReference type="GO" id="GO:0006313">
    <property type="term" value="P:DNA transposition"/>
    <property type="evidence" value="ECO:0007669"/>
    <property type="project" value="InterPro"/>
</dbReference>
<dbReference type="InterPro" id="IPR002492">
    <property type="entry name" value="Transposase_Tc1-like"/>
</dbReference>
<dbReference type="Gene3D" id="3.30.420.10">
    <property type="entry name" value="Ribonuclease H-like superfamily/Ribonuclease H"/>
    <property type="match status" value="1"/>
</dbReference>
<reference evidence="3" key="1">
    <citation type="submission" date="2020-03" db="EMBL/GenBank/DDBJ databases">
        <title>Evolution of repeat sequences and sex chromosomes of tilapia species revealed by chromosome-level genomes.</title>
        <authorList>
            <person name="Xu L."/>
            <person name="Tao W."/>
            <person name="Wang D."/>
            <person name="Zhou Q."/>
        </authorList>
    </citation>
    <scope>NUCLEOTIDE SEQUENCE [LARGE SCALE GENOMIC DNA]</scope>
    <source>
        <strain evidence="3">Israel</strain>
    </source>
</reference>
<organism evidence="2 3">
    <name type="scientific">Oreochromis aureus</name>
    <name type="common">Israeli tilapia</name>
    <name type="synonym">Chromis aureus</name>
    <dbReference type="NCBI Taxonomy" id="47969"/>
    <lineage>
        <taxon>Eukaryota</taxon>
        <taxon>Metazoa</taxon>
        <taxon>Chordata</taxon>
        <taxon>Craniata</taxon>
        <taxon>Vertebrata</taxon>
        <taxon>Euteleostomi</taxon>
        <taxon>Actinopterygii</taxon>
        <taxon>Neopterygii</taxon>
        <taxon>Teleostei</taxon>
        <taxon>Neoteleostei</taxon>
        <taxon>Acanthomorphata</taxon>
        <taxon>Ovalentaria</taxon>
        <taxon>Cichlomorphae</taxon>
        <taxon>Cichliformes</taxon>
        <taxon>Cichlidae</taxon>
        <taxon>African cichlids</taxon>
        <taxon>Pseudocrenilabrinae</taxon>
        <taxon>Oreochromini</taxon>
        <taxon>Oreochromis</taxon>
    </lineage>
</organism>
<protein>
    <recommendedName>
        <fullName evidence="1">Transposase Tc1-like domain-containing protein</fullName>
    </recommendedName>
</protein>
<evidence type="ECO:0000313" key="2">
    <source>
        <dbReference type="Ensembl" id="ENSOABP00000062927.1"/>
    </source>
</evidence>
<dbReference type="GO" id="GO:0003677">
    <property type="term" value="F:DNA binding"/>
    <property type="evidence" value="ECO:0007669"/>
    <property type="project" value="InterPro"/>
</dbReference>
<dbReference type="Ensembl" id="ENSOABT00000082622.1">
    <property type="protein sequence ID" value="ENSOABP00000062927.1"/>
    <property type="gene ID" value="ENSOABG00000035466.1"/>
</dbReference>
<keyword evidence="3" id="KW-1185">Reference proteome</keyword>
<dbReference type="AlphaFoldDB" id="A0AAZ1X5G4"/>
<proteinExistence type="predicted"/>
<dbReference type="Pfam" id="PF01498">
    <property type="entry name" value="HTH_Tnp_Tc3_2"/>
    <property type="match status" value="1"/>
</dbReference>
<evidence type="ECO:0000313" key="3">
    <source>
        <dbReference type="Proteomes" id="UP000472276"/>
    </source>
</evidence>